<feature type="region of interest" description="Disordered" evidence="1">
    <location>
        <begin position="361"/>
        <end position="469"/>
    </location>
</feature>
<proteinExistence type="predicted"/>
<organism evidence="2 3">
    <name type="scientific">Paraburkholderia franconis</name>
    <dbReference type="NCBI Taxonomy" id="2654983"/>
    <lineage>
        <taxon>Bacteria</taxon>
        <taxon>Pseudomonadati</taxon>
        <taxon>Pseudomonadota</taxon>
        <taxon>Betaproteobacteria</taxon>
        <taxon>Burkholderiales</taxon>
        <taxon>Burkholderiaceae</taxon>
        <taxon>Paraburkholderia</taxon>
    </lineage>
</organism>
<comment type="caution">
    <text evidence="2">The sequence shown here is derived from an EMBL/GenBank/DDBJ whole genome shotgun (WGS) entry which is preliminary data.</text>
</comment>
<feature type="compositionally biased region" description="Low complexity" evidence="1">
    <location>
        <begin position="387"/>
        <end position="398"/>
    </location>
</feature>
<evidence type="ECO:0008006" key="4">
    <source>
        <dbReference type="Google" id="ProtNLM"/>
    </source>
</evidence>
<dbReference type="AlphaFoldDB" id="A0A7X1TFE2"/>
<sequence>MNWPSRQMRSTDAHERHASARYHRSRGAALAVTLAFVVSLTLPGRASFAKESEPRYSFAVIGSTLQSPADEAQTQRLLEAIGREPDISFIVYDGNLKSGKEACRDSLFATRQTLLEMSKPALVFIPGQHDWADCGTEEAGGYDPVERLDLLRQTLFADTSSMGQNPIPLVRESEVLRFRTYRENVRWQLGGTVFVGLNVPGPNNHFLYAGGRNGEFEDRVIANAFWLDHAAEYAKRHNARAIVVLLQGDFDPERYERPERFAWLRFGHKAKRDGFLEFKRSLVKLAETFHGPVVVIHQDDDRMHAGFMIDQPLRNDKGDLVTNLTRIAFAPRNPQNQWIQIDADLAKRPAFRVSVQNVPKSLPLPAAPALPSHNEYTTPPMPPSMPAVPGSAPASELPPILPEPPRAPSPDTGNSNDGGSISNGATYRYGPPDATTGAYAPASGTAQPSGVYPGIGPGANPASSVQRRP</sequence>
<keyword evidence="3" id="KW-1185">Reference proteome</keyword>
<evidence type="ECO:0000256" key="1">
    <source>
        <dbReference type="SAM" id="MobiDB-lite"/>
    </source>
</evidence>
<feature type="compositionally biased region" description="Low complexity" evidence="1">
    <location>
        <begin position="409"/>
        <end position="424"/>
    </location>
</feature>
<reference evidence="2 3" key="1">
    <citation type="submission" date="2019-10" db="EMBL/GenBank/DDBJ databases">
        <title>Paraburkholderia sp. isolated from nodules of Mimosa pudica from Brazilian Atlantic Forest soils.</title>
        <authorList>
            <person name="Paulitsch F."/>
            <person name="Hungria M."/>
            <person name="Dall'Agnol R."/>
        </authorList>
    </citation>
    <scope>NUCLEOTIDE SEQUENCE [LARGE SCALE GENOMIC DNA]</scope>
    <source>
        <strain evidence="2 3">CNPSo 3157</strain>
    </source>
</reference>
<protein>
    <recommendedName>
        <fullName evidence="4">Calcineurin-like phosphoesterase domain-containing protein</fullName>
    </recommendedName>
</protein>
<gene>
    <name evidence="2" type="ORF">GCT13_10300</name>
</gene>
<feature type="compositionally biased region" description="Pro residues" evidence="1">
    <location>
        <begin position="399"/>
        <end position="408"/>
    </location>
</feature>
<feature type="region of interest" description="Disordered" evidence="1">
    <location>
        <begin position="1"/>
        <end position="20"/>
    </location>
</feature>
<feature type="compositionally biased region" description="Basic and acidic residues" evidence="1">
    <location>
        <begin position="9"/>
        <end position="18"/>
    </location>
</feature>
<name>A0A7X1TFE2_9BURK</name>
<dbReference type="EMBL" id="WHNP01000007">
    <property type="protein sequence ID" value="MPW17310.1"/>
    <property type="molecule type" value="Genomic_DNA"/>
</dbReference>
<accession>A0A7X1TFE2</accession>
<dbReference type="Proteomes" id="UP000484381">
    <property type="component" value="Unassembled WGS sequence"/>
</dbReference>
<evidence type="ECO:0000313" key="2">
    <source>
        <dbReference type="EMBL" id="MPW17310.1"/>
    </source>
</evidence>
<evidence type="ECO:0000313" key="3">
    <source>
        <dbReference type="Proteomes" id="UP000484381"/>
    </source>
</evidence>